<evidence type="ECO:0000256" key="3">
    <source>
        <dbReference type="ARBA" id="ARBA00022741"/>
    </source>
</evidence>
<dbReference type="Proteomes" id="UP001057860">
    <property type="component" value="Chromosome"/>
</dbReference>
<dbReference type="EMBL" id="CP104006">
    <property type="protein sequence ID" value="UWM44426.1"/>
    <property type="molecule type" value="Genomic_DNA"/>
</dbReference>
<name>A0ABY5ULS3_9GAMM</name>
<evidence type="ECO:0000256" key="1">
    <source>
        <dbReference type="ARBA" id="ARBA00005417"/>
    </source>
</evidence>
<dbReference type="CDD" id="cd03220">
    <property type="entry name" value="ABC_KpsT_Wzt"/>
    <property type="match status" value="1"/>
</dbReference>
<protein>
    <submittedName>
        <fullName evidence="6">ABC transporter ATP-binding protein</fullName>
    </submittedName>
</protein>
<evidence type="ECO:0000313" key="7">
    <source>
        <dbReference type="Proteomes" id="UP001057860"/>
    </source>
</evidence>
<proteinExistence type="inferred from homology"/>
<gene>
    <name evidence="6" type="ORF">N0H69_17390</name>
</gene>
<dbReference type="SUPFAM" id="SSF52540">
    <property type="entry name" value="P-loop containing nucleoside triphosphate hydrolases"/>
    <property type="match status" value="1"/>
</dbReference>
<dbReference type="InterPro" id="IPR003439">
    <property type="entry name" value="ABC_transporter-like_ATP-bd"/>
</dbReference>
<dbReference type="PROSITE" id="PS00211">
    <property type="entry name" value="ABC_TRANSPORTER_1"/>
    <property type="match status" value="1"/>
</dbReference>
<dbReference type="InterPro" id="IPR015860">
    <property type="entry name" value="ABC_transpr_TagH-like"/>
</dbReference>
<dbReference type="SMART" id="SM00382">
    <property type="entry name" value="AAA"/>
    <property type="match status" value="1"/>
</dbReference>
<sequence length="243" mass="27076">MENNIAIARICLEDVSLDYPIYNARAFSLRHKLAKAVTGGRILSDAGNTTIVRALSNINLEINKGDRVGIIGHNGAGKTTLLRCISGIYQPTSGKLYREGTLGAYLEIGAGLEPELSGYDNIRRLLMLRGIYNKYQFEVLAADILTFSELNDFINLPVRTYSSGMQTRLIFSTITAETPEIMVMDEFFGAGDTQFQKKATERLNSNINQASILIFASHDMALLKRMCNRFFLLNHGNIKEVEI</sequence>
<accession>A0ABY5ULS3</accession>
<dbReference type="InterPro" id="IPR003593">
    <property type="entry name" value="AAA+_ATPase"/>
</dbReference>
<dbReference type="InterPro" id="IPR027417">
    <property type="entry name" value="P-loop_NTPase"/>
</dbReference>
<dbReference type="PANTHER" id="PTHR46743:SF2">
    <property type="entry name" value="TEICHOIC ACIDS EXPORT ATP-BINDING PROTEIN TAGH"/>
    <property type="match status" value="1"/>
</dbReference>
<reference evidence="6" key="1">
    <citation type="submission" date="2022-08" db="EMBL/GenBank/DDBJ databases">
        <authorList>
            <person name="Bogun A."/>
            <person name="Kislichkina A."/>
            <person name="Solomentsev V."/>
            <person name="Skryabin Y."/>
            <person name="Sizova A."/>
            <person name="Platonov M."/>
            <person name="Dentovskaya S."/>
        </authorList>
    </citation>
    <scope>NUCLEOTIDE SEQUENCE</scope>
    <source>
        <strain evidence="6">SCPM-O-B-7604</strain>
    </source>
</reference>
<dbReference type="GeneID" id="75141811"/>
<keyword evidence="7" id="KW-1185">Reference proteome</keyword>
<evidence type="ECO:0000259" key="5">
    <source>
        <dbReference type="PROSITE" id="PS50893"/>
    </source>
</evidence>
<dbReference type="Pfam" id="PF00005">
    <property type="entry name" value="ABC_tran"/>
    <property type="match status" value="1"/>
</dbReference>
<keyword evidence="3" id="KW-0547">Nucleotide-binding</keyword>
<dbReference type="InterPro" id="IPR017871">
    <property type="entry name" value="ABC_transporter-like_CS"/>
</dbReference>
<keyword evidence="2" id="KW-0813">Transport</keyword>
<dbReference type="PROSITE" id="PS50893">
    <property type="entry name" value="ABC_TRANSPORTER_2"/>
    <property type="match status" value="1"/>
</dbReference>
<feature type="domain" description="ABC transporter" evidence="5">
    <location>
        <begin position="37"/>
        <end position="243"/>
    </location>
</feature>
<dbReference type="InterPro" id="IPR050683">
    <property type="entry name" value="Bact_Polysacc_Export_ATP-bd"/>
</dbReference>
<evidence type="ECO:0000313" key="6">
    <source>
        <dbReference type="EMBL" id="UWM44426.1"/>
    </source>
</evidence>
<keyword evidence="4 6" id="KW-0067">ATP-binding</keyword>
<evidence type="ECO:0000256" key="4">
    <source>
        <dbReference type="ARBA" id="ARBA00022840"/>
    </source>
</evidence>
<dbReference type="Gene3D" id="3.40.50.300">
    <property type="entry name" value="P-loop containing nucleotide triphosphate hydrolases"/>
    <property type="match status" value="1"/>
</dbReference>
<dbReference type="PANTHER" id="PTHR46743">
    <property type="entry name" value="TEICHOIC ACIDS EXPORT ATP-BINDING PROTEIN TAGH"/>
    <property type="match status" value="1"/>
</dbReference>
<evidence type="ECO:0000256" key="2">
    <source>
        <dbReference type="ARBA" id="ARBA00022448"/>
    </source>
</evidence>
<comment type="similarity">
    <text evidence="1">Belongs to the ABC transporter superfamily.</text>
</comment>
<dbReference type="RefSeq" id="WP_050151376.1">
    <property type="nucleotide sequence ID" value="NZ_CABHWQ010000020.1"/>
</dbReference>
<dbReference type="GO" id="GO:0005524">
    <property type="term" value="F:ATP binding"/>
    <property type="evidence" value="ECO:0007669"/>
    <property type="project" value="UniProtKB-KW"/>
</dbReference>
<organism evidence="6 7">
    <name type="scientific">Yersinia alsatica</name>
    <dbReference type="NCBI Taxonomy" id="2890317"/>
    <lineage>
        <taxon>Bacteria</taxon>
        <taxon>Pseudomonadati</taxon>
        <taxon>Pseudomonadota</taxon>
        <taxon>Gammaproteobacteria</taxon>
        <taxon>Enterobacterales</taxon>
        <taxon>Yersiniaceae</taxon>
        <taxon>Yersinia</taxon>
    </lineage>
</organism>